<feature type="domain" description="HTH lysR-type" evidence="6">
    <location>
        <begin position="4"/>
        <end position="61"/>
    </location>
</feature>
<dbReference type="Pfam" id="PF03466">
    <property type="entry name" value="LysR_substrate"/>
    <property type="match status" value="1"/>
</dbReference>
<keyword evidence="2" id="KW-0805">Transcription regulation</keyword>
<proteinExistence type="inferred from homology"/>
<dbReference type="PANTHER" id="PTHR30293">
    <property type="entry name" value="TRANSCRIPTIONAL REGULATORY PROTEIN NAC-RELATED"/>
    <property type="match status" value="1"/>
</dbReference>
<evidence type="ECO:0000313" key="8">
    <source>
        <dbReference type="Proteomes" id="UP001524569"/>
    </source>
</evidence>
<dbReference type="RefSeq" id="WP_256609257.1">
    <property type="nucleotide sequence ID" value="NZ_JANIBM010000002.1"/>
</dbReference>
<evidence type="ECO:0000256" key="5">
    <source>
        <dbReference type="ARBA" id="ARBA00023163"/>
    </source>
</evidence>
<accession>A0ABT1UCD1</accession>
<gene>
    <name evidence="7" type="ORF">NP603_02020</name>
</gene>
<evidence type="ECO:0000259" key="6">
    <source>
        <dbReference type="PROSITE" id="PS50931"/>
    </source>
</evidence>
<evidence type="ECO:0000256" key="1">
    <source>
        <dbReference type="ARBA" id="ARBA00009437"/>
    </source>
</evidence>
<dbReference type="Gene3D" id="3.40.190.290">
    <property type="match status" value="1"/>
</dbReference>
<dbReference type="InterPro" id="IPR000847">
    <property type="entry name" value="LysR_HTH_N"/>
</dbReference>
<dbReference type="SUPFAM" id="SSF46785">
    <property type="entry name" value="Winged helix' DNA-binding domain"/>
    <property type="match status" value="1"/>
</dbReference>
<evidence type="ECO:0000256" key="4">
    <source>
        <dbReference type="ARBA" id="ARBA00023159"/>
    </source>
</evidence>
<dbReference type="InterPro" id="IPR036388">
    <property type="entry name" value="WH-like_DNA-bd_sf"/>
</dbReference>
<dbReference type="Proteomes" id="UP001524569">
    <property type="component" value="Unassembled WGS sequence"/>
</dbReference>
<dbReference type="PANTHER" id="PTHR30293:SF2">
    <property type="entry name" value="TRANSCRIPTIONAL ACTIVATOR PROTEIN NHAR"/>
    <property type="match status" value="1"/>
</dbReference>
<dbReference type="Pfam" id="PF00126">
    <property type="entry name" value="HTH_1"/>
    <property type="match status" value="1"/>
</dbReference>
<keyword evidence="8" id="KW-1185">Reference proteome</keyword>
<keyword evidence="3" id="KW-0238">DNA-binding</keyword>
<evidence type="ECO:0000256" key="2">
    <source>
        <dbReference type="ARBA" id="ARBA00023015"/>
    </source>
</evidence>
<comment type="caution">
    <text evidence="7">The sequence shown here is derived from an EMBL/GenBank/DDBJ whole genome shotgun (WGS) entry which is preliminary data.</text>
</comment>
<evidence type="ECO:0000313" key="7">
    <source>
        <dbReference type="EMBL" id="MCQ8179874.1"/>
    </source>
</evidence>
<organism evidence="7 8">
    <name type="scientific">Methylomonas aurea</name>
    <dbReference type="NCBI Taxonomy" id="2952224"/>
    <lineage>
        <taxon>Bacteria</taxon>
        <taxon>Pseudomonadati</taxon>
        <taxon>Pseudomonadota</taxon>
        <taxon>Gammaproteobacteria</taxon>
        <taxon>Methylococcales</taxon>
        <taxon>Methylococcaceae</taxon>
        <taxon>Methylomonas</taxon>
    </lineage>
</organism>
<evidence type="ECO:0000256" key="3">
    <source>
        <dbReference type="ARBA" id="ARBA00023125"/>
    </source>
</evidence>
<dbReference type="PROSITE" id="PS50931">
    <property type="entry name" value="HTH_LYSR"/>
    <property type="match status" value="1"/>
</dbReference>
<comment type="similarity">
    <text evidence="1">Belongs to the LysR transcriptional regulatory family.</text>
</comment>
<dbReference type="Gene3D" id="1.10.10.10">
    <property type="entry name" value="Winged helix-like DNA-binding domain superfamily/Winged helix DNA-binding domain"/>
    <property type="match status" value="1"/>
</dbReference>
<dbReference type="EMBL" id="JANIBM010000002">
    <property type="protein sequence ID" value="MCQ8179874.1"/>
    <property type="molecule type" value="Genomic_DNA"/>
</dbReference>
<name>A0ABT1UCD1_9GAMM</name>
<dbReference type="InterPro" id="IPR005119">
    <property type="entry name" value="LysR_subst-bd"/>
</dbReference>
<sequence length="314" mass="34200">MDRINYQHLYYFWVVAKHGSISAACEVLHLAQPTISGQLAIFEQAVGCQLFVKQGRKLLLSDTGRAVFHYAEEIFSLGRELTHMLKGGGGRGMRLNLGISDALPKLLSYRLVEPLLRMAEPVQIHCLEDKTERLLAELALHGVDLVLCDVPATPASGARVFNHFLGESQVAIFAAPALAERYRSDFPRCLNGAPFLLPTANTALRRSLDQWFDVNQISPTVQVEVEDSGLLKTFGAGGSGLFFSPLAVAEAIESQYGVCTLGIADGVVERFYAVTAQRRLKHPLVNTILEQAQKGLFGLLSNAPATEVVAVGQV</sequence>
<dbReference type="InterPro" id="IPR036390">
    <property type="entry name" value="WH_DNA-bd_sf"/>
</dbReference>
<keyword evidence="5" id="KW-0804">Transcription</keyword>
<dbReference type="SUPFAM" id="SSF53850">
    <property type="entry name" value="Periplasmic binding protein-like II"/>
    <property type="match status" value="1"/>
</dbReference>
<protein>
    <submittedName>
        <fullName evidence="7">LysR family transcriptional regulator</fullName>
    </submittedName>
</protein>
<keyword evidence="4" id="KW-0010">Activator</keyword>
<reference evidence="7 8" key="1">
    <citation type="submission" date="2022-07" db="EMBL/GenBank/DDBJ databases">
        <title>Methylomonas rivi sp. nov., Methylomonas rosea sp. nov., Methylomonas aureus sp. nov. and Methylomonas subterranea sp. nov., four novel methanotrophs isolated from a freshwater creek and the deep terrestrial subsurface.</title>
        <authorList>
            <person name="Abin C."/>
            <person name="Sankaranarayanan K."/>
            <person name="Garner C."/>
            <person name="Sindelar R."/>
            <person name="Kotary K."/>
            <person name="Garner R."/>
            <person name="Barclay S."/>
            <person name="Lawson P."/>
            <person name="Krumholz L."/>
        </authorList>
    </citation>
    <scope>NUCLEOTIDE SEQUENCE [LARGE SCALE GENOMIC DNA]</scope>
    <source>
        <strain evidence="7 8">SURF-1</strain>
    </source>
</reference>